<dbReference type="Proteomes" id="UP000887581">
    <property type="component" value="Unplaced"/>
</dbReference>
<feature type="coiled-coil region" evidence="1">
    <location>
        <begin position="58"/>
        <end position="100"/>
    </location>
</feature>
<keyword evidence="1" id="KW-0175">Coiled coil</keyword>
<feature type="region of interest" description="Disordered" evidence="2">
    <location>
        <begin position="1"/>
        <end position="20"/>
    </location>
</feature>
<dbReference type="AlphaFoldDB" id="A0A915PTJ3"/>
<proteinExistence type="predicted"/>
<sequence>MCFNTNNKRQSDNSSLGKLPNDLETARTIIESLITQLKIHDDVTSNLILLQKKIQHTHQRTQDAIQMLEDRLDNIEATWTKELEDQHKRWLDKYNQLIREAENTRLLNKGTFKVPETDKSDKVKISKHQLEGLNRRVVLINEGIGEMEKVAGGAKNFSEKLQLDKQKIINIDARLKALTKKEQKLSAELTKQMKIHFRKPFTQMVDTPSEPNFYGVCEVIDGYQKTIENLDKALQTLEQVKKVPAMKSIDSTIQCTPSVDEVDEMAVVMRRFVAKLRVQLASVHSSNNPALSPVLHTDKSVPLTNSSSDLNSKEFIDATTEFGSSNRIATSDFGAAPLQTSQPVQAGSLSSSTNSQFLALQSSISSEKKVTKEKSSNETKQ</sequence>
<evidence type="ECO:0000256" key="2">
    <source>
        <dbReference type="SAM" id="MobiDB-lite"/>
    </source>
</evidence>
<reference evidence="4" key="1">
    <citation type="submission" date="2022-11" db="UniProtKB">
        <authorList>
            <consortium name="WormBaseParasite"/>
        </authorList>
    </citation>
    <scope>IDENTIFICATION</scope>
</reference>
<evidence type="ECO:0000313" key="4">
    <source>
        <dbReference type="WBParaSite" id="sdigi.contig42.g2699.t1"/>
    </source>
</evidence>
<name>A0A915PTJ3_9BILA</name>
<organism evidence="3 4">
    <name type="scientific">Setaria digitata</name>
    <dbReference type="NCBI Taxonomy" id="48799"/>
    <lineage>
        <taxon>Eukaryota</taxon>
        <taxon>Metazoa</taxon>
        <taxon>Ecdysozoa</taxon>
        <taxon>Nematoda</taxon>
        <taxon>Chromadorea</taxon>
        <taxon>Rhabditida</taxon>
        <taxon>Spirurina</taxon>
        <taxon>Spiruromorpha</taxon>
        <taxon>Filarioidea</taxon>
        <taxon>Setariidae</taxon>
        <taxon>Setaria</taxon>
    </lineage>
</organism>
<keyword evidence="3" id="KW-1185">Reference proteome</keyword>
<feature type="compositionally biased region" description="Polar residues" evidence="2">
    <location>
        <begin position="1"/>
        <end position="16"/>
    </location>
</feature>
<evidence type="ECO:0000313" key="3">
    <source>
        <dbReference type="Proteomes" id="UP000887581"/>
    </source>
</evidence>
<evidence type="ECO:0000256" key="1">
    <source>
        <dbReference type="SAM" id="Coils"/>
    </source>
</evidence>
<dbReference type="WBParaSite" id="sdigi.contig42.g2699.t1">
    <property type="protein sequence ID" value="sdigi.contig42.g2699.t1"/>
    <property type="gene ID" value="sdigi.contig42.g2699"/>
</dbReference>
<protein>
    <submittedName>
        <fullName evidence="4">DUF641 domain-containing protein</fullName>
    </submittedName>
</protein>
<accession>A0A915PTJ3</accession>